<dbReference type="PIRSF" id="PIRSF005719">
    <property type="entry name" value="SMC"/>
    <property type="match status" value="1"/>
</dbReference>
<dbReference type="GO" id="GO:0005524">
    <property type="term" value="F:ATP binding"/>
    <property type="evidence" value="ECO:0007669"/>
    <property type="project" value="InterPro"/>
</dbReference>
<evidence type="ECO:0000259" key="3">
    <source>
        <dbReference type="Pfam" id="PF02463"/>
    </source>
</evidence>
<dbReference type="InterPro" id="IPR027417">
    <property type="entry name" value="P-loop_NTPase"/>
</dbReference>
<evidence type="ECO:0000256" key="2">
    <source>
        <dbReference type="SAM" id="Coils"/>
    </source>
</evidence>
<feature type="coiled-coil region" evidence="2">
    <location>
        <begin position="564"/>
        <end position="605"/>
    </location>
</feature>
<dbReference type="Gene3D" id="6.10.140.1720">
    <property type="match status" value="1"/>
</dbReference>
<name>A0A2M7DMB9_9BACT</name>
<dbReference type="SUPFAM" id="SSF52540">
    <property type="entry name" value="P-loop containing nucleoside triphosphate hydrolases"/>
    <property type="match status" value="1"/>
</dbReference>
<dbReference type="EMBL" id="PETS01000095">
    <property type="protein sequence ID" value="PIV50925.1"/>
    <property type="molecule type" value="Genomic_DNA"/>
</dbReference>
<dbReference type="InterPro" id="IPR003395">
    <property type="entry name" value="RecF/RecN/SMC_N"/>
</dbReference>
<keyword evidence="1 2" id="KW-0175">Coiled coil</keyword>
<sequence length="906" mass="104170">MFCELIFMYLEKLEIQGFKSFAHKNLLKFPGMLDETKRGITAIVGPNGSGKSNIADAIRWVLGEQSMKVLRGKKSEDIIFFGSSKLNKLGMSEVSLFLNNEDHKASIDYTQLVLTRRVYRDGLSEYSLNNSRVRLADIQMLLAKSKFGQKTYSVIGQGMVEGFLNTSLADRKEFFDEATGVKQYQIKRDDSLNKLHSSYENLNQVQMLLTEIEPRLKSLTRQVNKLKKRGEIESQLQELQLQYYGKIWHELNDKFTELNKRFLEIDKIKLEKDKKLDNLNRKLNQLEAQNKTSEEFLKWQNELMNLQNGKDQLTKQLAKLDAQLEIKMEANGQFDLSWLTGKKEEYEIKIKTINKEINDSEIILNQETNKQNEYRSKKEAIDKEINNLNKNFYNYAPNLDKVEFGVLDKKIKNILNKIDIINNEKNINKIIEINIEIKKELKYILEILKKYSDKENLDETQDNFKKLITEKEELLIKINERNVYLSAKGERIRMLKEKKDELSRELGNIENKLKRHGSGYAAGSAGKDRDKLKLSLSRIEDQFIGLKEKIGQQSRKEGEERAFFFELQKKVRNLQNEINSHNNNLNEIKVNSTRYETKLEGLEAEIRHSYGSLKKIKANRMAGQINVDELFAGINNLKRQLDQIGGIDPEIEKEYMETKERFDFLSGQVNDLASAISSLEKIIKDLDLIIKERFDKEFELIQEKFEEYFKILFDGGNAKVIKVLAEEEDDSAITSSEFLTGKKDQGQTVEQSLEKAVGENNAKADDIGIKKIKFLQKHNATGLAGIEIKATPPGKKIKNISMLSGGERALTAIALICAIISANPSPFVVLDEVDAALDEANSERLARILEDLSHKTQFIVITHNRATMRRANILYGVTMQDNGISKLISIKLDEAGEKKEVRSKWL</sequence>
<dbReference type="GO" id="GO:0016887">
    <property type="term" value="F:ATP hydrolysis activity"/>
    <property type="evidence" value="ECO:0007669"/>
    <property type="project" value="InterPro"/>
</dbReference>
<dbReference type="Pfam" id="PF02463">
    <property type="entry name" value="SMC_N"/>
    <property type="match status" value="1"/>
</dbReference>
<organism evidence="4 5">
    <name type="scientific">Candidatus Falkowbacteria bacterium CG02_land_8_20_14_3_00_36_14</name>
    <dbReference type="NCBI Taxonomy" id="1974560"/>
    <lineage>
        <taxon>Bacteria</taxon>
        <taxon>Candidatus Falkowiibacteriota</taxon>
    </lineage>
</organism>
<feature type="coiled-coil region" evidence="2">
    <location>
        <begin position="457"/>
        <end position="515"/>
    </location>
</feature>
<dbReference type="Proteomes" id="UP000228896">
    <property type="component" value="Unassembled WGS sequence"/>
</dbReference>
<feature type="domain" description="RecF/RecN/SMC N-terminal" evidence="3">
    <location>
        <begin position="9"/>
        <end position="886"/>
    </location>
</feature>
<dbReference type="PANTHER" id="PTHR43977">
    <property type="entry name" value="STRUCTURAL MAINTENANCE OF CHROMOSOMES PROTEIN 3"/>
    <property type="match status" value="1"/>
</dbReference>
<comment type="caution">
    <text evidence="4">The sequence shown here is derived from an EMBL/GenBank/DDBJ whole genome shotgun (WGS) entry which is preliminary data.</text>
</comment>
<feature type="coiled-coil region" evidence="2">
    <location>
        <begin position="265"/>
        <end position="391"/>
    </location>
</feature>
<reference evidence="5" key="1">
    <citation type="submission" date="2017-09" db="EMBL/GenBank/DDBJ databases">
        <title>Depth-based differentiation of microbial function through sediment-hosted aquifers and enrichment of novel symbionts in the deep terrestrial subsurface.</title>
        <authorList>
            <person name="Probst A.J."/>
            <person name="Ladd B."/>
            <person name="Jarett J.K."/>
            <person name="Geller-Mcgrath D.E."/>
            <person name="Sieber C.M.K."/>
            <person name="Emerson J.B."/>
            <person name="Anantharaman K."/>
            <person name="Thomas B.C."/>
            <person name="Malmstrom R."/>
            <person name="Stieglmeier M."/>
            <person name="Klingl A."/>
            <person name="Woyke T."/>
            <person name="Ryan C.M."/>
            <person name="Banfield J.F."/>
        </authorList>
    </citation>
    <scope>NUCLEOTIDE SEQUENCE [LARGE SCALE GENOMIC DNA]</scope>
</reference>
<dbReference type="AlphaFoldDB" id="A0A2M7DMB9"/>
<protein>
    <recommendedName>
        <fullName evidence="3">RecF/RecN/SMC N-terminal domain-containing protein</fullName>
    </recommendedName>
</protein>
<dbReference type="InterPro" id="IPR024704">
    <property type="entry name" value="SMC"/>
</dbReference>
<dbReference type="Gene3D" id="3.40.50.300">
    <property type="entry name" value="P-loop containing nucleotide triphosphate hydrolases"/>
    <property type="match status" value="2"/>
</dbReference>
<accession>A0A2M7DMB9</accession>
<evidence type="ECO:0000313" key="4">
    <source>
        <dbReference type="EMBL" id="PIV50925.1"/>
    </source>
</evidence>
<evidence type="ECO:0000313" key="5">
    <source>
        <dbReference type="Proteomes" id="UP000228896"/>
    </source>
</evidence>
<proteinExistence type="predicted"/>
<evidence type="ECO:0000256" key="1">
    <source>
        <dbReference type="ARBA" id="ARBA00023054"/>
    </source>
</evidence>
<gene>
    <name evidence="4" type="ORF">COS18_03655</name>
</gene>